<dbReference type="GO" id="GO:0009254">
    <property type="term" value="P:peptidoglycan turnover"/>
    <property type="evidence" value="ECO:0007669"/>
    <property type="project" value="InterPro"/>
</dbReference>
<comment type="caution">
    <text evidence="1">The sequence shown here is derived from an EMBL/GenBank/DDBJ whole genome shotgun (WGS) entry which is preliminary data.</text>
</comment>
<accession>A0A7W7SZX2</accession>
<organism evidence="1 2">
    <name type="scientific">Saccharothrix violaceirubra</name>
    <dbReference type="NCBI Taxonomy" id="413306"/>
    <lineage>
        <taxon>Bacteria</taxon>
        <taxon>Bacillati</taxon>
        <taxon>Actinomycetota</taxon>
        <taxon>Actinomycetes</taxon>
        <taxon>Pseudonocardiales</taxon>
        <taxon>Pseudonocardiaceae</taxon>
        <taxon>Saccharothrix</taxon>
    </lineage>
</organism>
<dbReference type="Pfam" id="PF03702">
    <property type="entry name" value="AnmK"/>
    <property type="match status" value="1"/>
</dbReference>
<evidence type="ECO:0000313" key="2">
    <source>
        <dbReference type="Proteomes" id="UP000542674"/>
    </source>
</evidence>
<evidence type="ECO:0000313" key="1">
    <source>
        <dbReference type="EMBL" id="MBB4963925.1"/>
    </source>
</evidence>
<dbReference type="GO" id="GO:0016773">
    <property type="term" value="F:phosphotransferase activity, alcohol group as acceptor"/>
    <property type="evidence" value="ECO:0007669"/>
    <property type="project" value="InterPro"/>
</dbReference>
<gene>
    <name evidence="1" type="ORF">F4559_001284</name>
</gene>
<keyword evidence="2" id="KW-1185">Reference proteome</keyword>
<proteinExistence type="predicted"/>
<dbReference type="EMBL" id="JACHJS010000001">
    <property type="protein sequence ID" value="MBB4963925.1"/>
    <property type="molecule type" value="Genomic_DNA"/>
</dbReference>
<protein>
    <submittedName>
        <fullName evidence="1">Uncharacterized protein</fullName>
    </submittedName>
</protein>
<sequence length="239" mass="25159">MRVMGVTPGSVAVGDFVVDGSTVVLTPLGPRAPDVDLVCAPDPVPCTFDVLWLRASGHANAVALDVDEFVRVTRVSHDRCSVHSTGTGTVLANVAMSVLTNGRRTGDLRGEFASRGHVDDTLLARLLADRWGHDRAYLDSVTNGLVVRAEHLFATLVEFTARTAAQGCAGADIVIAAGSGMRDPALVRALTRHVPLRMSDEFGVPTGHKRGYAAALHGFLTRTATTATGLSVGGHRART</sequence>
<dbReference type="GO" id="GO:0005524">
    <property type="term" value="F:ATP binding"/>
    <property type="evidence" value="ECO:0007669"/>
    <property type="project" value="InterPro"/>
</dbReference>
<dbReference type="GO" id="GO:0006040">
    <property type="term" value="P:amino sugar metabolic process"/>
    <property type="evidence" value="ECO:0007669"/>
    <property type="project" value="InterPro"/>
</dbReference>
<dbReference type="Gene3D" id="3.30.420.40">
    <property type="match status" value="1"/>
</dbReference>
<reference evidence="1 2" key="1">
    <citation type="submission" date="2020-08" db="EMBL/GenBank/DDBJ databases">
        <title>Sequencing the genomes of 1000 actinobacteria strains.</title>
        <authorList>
            <person name="Klenk H.-P."/>
        </authorList>
    </citation>
    <scope>NUCLEOTIDE SEQUENCE [LARGE SCALE GENOMIC DNA]</scope>
    <source>
        <strain evidence="1 2">DSM 45084</strain>
    </source>
</reference>
<name>A0A7W7SZX2_9PSEU</name>
<dbReference type="Proteomes" id="UP000542674">
    <property type="component" value="Unassembled WGS sequence"/>
</dbReference>
<dbReference type="InterPro" id="IPR005338">
    <property type="entry name" value="Anhydro_N_Ac-Mur_kinase"/>
</dbReference>
<dbReference type="AlphaFoldDB" id="A0A7W7SZX2"/>